<sequence>MADLCEGGNEPPGSLKAISKSAAISFEFVTKRAQKETEERLKREGDGGGERGLVYVINMKRLSSRTVGHIIPLPRGPCAGRSADRCLEMALR</sequence>
<evidence type="ECO:0000313" key="1">
    <source>
        <dbReference type="EMBL" id="KAJ4434839.1"/>
    </source>
</evidence>
<keyword evidence="2" id="KW-1185">Reference proteome</keyword>
<dbReference type="Proteomes" id="UP001148838">
    <property type="component" value="Unassembled WGS sequence"/>
</dbReference>
<protein>
    <submittedName>
        <fullName evidence="1">Uncharacterized protein</fullName>
    </submittedName>
</protein>
<evidence type="ECO:0000313" key="2">
    <source>
        <dbReference type="Proteomes" id="UP001148838"/>
    </source>
</evidence>
<dbReference type="EMBL" id="JAJSOF020000025">
    <property type="protein sequence ID" value="KAJ4434839.1"/>
    <property type="molecule type" value="Genomic_DNA"/>
</dbReference>
<name>A0ABQ8SLX4_PERAM</name>
<reference evidence="1 2" key="1">
    <citation type="journal article" date="2022" name="Allergy">
        <title>Genome assembly and annotation of Periplaneta americana reveal a comprehensive cockroach allergen profile.</title>
        <authorList>
            <person name="Wang L."/>
            <person name="Xiong Q."/>
            <person name="Saelim N."/>
            <person name="Wang L."/>
            <person name="Nong W."/>
            <person name="Wan A.T."/>
            <person name="Shi M."/>
            <person name="Liu X."/>
            <person name="Cao Q."/>
            <person name="Hui J.H.L."/>
            <person name="Sookrung N."/>
            <person name="Leung T.F."/>
            <person name="Tungtrongchitr A."/>
            <person name="Tsui S.K.W."/>
        </authorList>
    </citation>
    <scope>NUCLEOTIDE SEQUENCE [LARGE SCALE GENOMIC DNA]</scope>
    <source>
        <strain evidence="1">PWHHKU_190912</strain>
    </source>
</reference>
<comment type="caution">
    <text evidence="1">The sequence shown here is derived from an EMBL/GenBank/DDBJ whole genome shotgun (WGS) entry which is preliminary data.</text>
</comment>
<gene>
    <name evidence="1" type="ORF">ANN_23410</name>
</gene>
<organism evidence="1 2">
    <name type="scientific">Periplaneta americana</name>
    <name type="common">American cockroach</name>
    <name type="synonym">Blatta americana</name>
    <dbReference type="NCBI Taxonomy" id="6978"/>
    <lineage>
        <taxon>Eukaryota</taxon>
        <taxon>Metazoa</taxon>
        <taxon>Ecdysozoa</taxon>
        <taxon>Arthropoda</taxon>
        <taxon>Hexapoda</taxon>
        <taxon>Insecta</taxon>
        <taxon>Pterygota</taxon>
        <taxon>Neoptera</taxon>
        <taxon>Polyneoptera</taxon>
        <taxon>Dictyoptera</taxon>
        <taxon>Blattodea</taxon>
        <taxon>Blattoidea</taxon>
        <taxon>Blattidae</taxon>
        <taxon>Blattinae</taxon>
        <taxon>Periplaneta</taxon>
    </lineage>
</organism>
<proteinExistence type="predicted"/>
<accession>A0ABQ8SLX4</accession>